<reference evidence="2 3" key="1">
    <citation type="submission" date="2017-05" db="EMBL/GenBank/DDBJ databases">
        <authorList>
            <person name="Varghese N."/>
            <person name="Submissions S."/>
        </authorList>
    </citation>
    <scope>NUCLEOTIDE SEQUENCE [LARGE SCALE GENOMIC DNA]</scope>
    <source>
        <strain evidence="2 3">DSM 19036</strain>
    </source>
</reference>
<dbReference type="EMBL" id="FXTN01000007">
    <property type="protein sequence ID" value="SMO78919.1"/>
    <property type="molecule type" value="Genomic_DNA"/>
</dbReference>
<feature type="transmembrane region" description="Helical" evidence="1">
    <location>
        <begin position="119"/>
        <end position="137"/>
    </location>
</feature>
<dbReference type="OrthoDB" id="651989at2"/>
<gene>
    <name evidence="2" type="ORF">SAMN06265348_10729</name>
</gene>
<protein>
    <submittedName>
        <fullName evidence="2">Uncharacterized protein</fullName>
    </submittedName>
</protein>
<feature type="transmembrane region" description="Helical" evidence="1">
    <location>
        <begin position="61"/>
        <end position="79"/>
    </location>
</feature>
<organism evidence="2 3">
    <name type="scientific">Pedobacter westerhofensis</name>
    <dbReference type="NCBI Taxonomy" id="425512"/>
    <lineage>
        <taxon>Bacteria</taxon>
        <taxon>Pseudomonadati</taxon>
        <taxon>Bacteroidota</taxon>
        <taxon>Sphingobacteriia</taxon>
        <taxon>Sphingobacteriales</taxon>
        <taxon>Sphingobacteriaceae</taxon>
        <taxon>Pedobacter</taxon>
    </lineage>
</organism>
<keyword evidence="3" id="KW-1185">Reference proteome</keyword>
<feature type="transmembrane region" description="Helical" evidence="1">
    <location>
        <begin position="6"/>
        <end position="26"/>
    </location>
</feature>
<feature type="transmembrane region" description="Helical" evidence="1">
    <location>
        <begin position="91"/>
        <end position="113"/>
    </location>
</feature>
<feature type="transmembrane region" description="Helical" evidence="1">
    <location>
        <begin position="191"/>
        <end position="212"/>
    </location>
</feature>
<evidence type="ECO:0000256" key="1">
    <source>
        <dbReference type="SAM" id="Phobius"/>
    </source>
</evidence>
<evidence type="ECO:0000313" key="2">
    <source>
        <dbReference type="EMBL" id="SMO78919.1"/>
    </source>
</evidence>
<proteinExistence type="predicted"/>
<dbReference type="RefSeq" id="WP_142528874.1">
    <property type="nucleotide sequence ID" value="NZ_CBCSJO010000007.1"/>
</dbReference>
<evidence type="ECO:0000313" key="3">
    <source>
        <dbReference type="Proteomes" id="UP000320300"/>
    </source>
</evidence>
<feature type="transmembrane region" description="Helical" evidence="1">
    <location>
        <begin position="33"/>
        <end position="55"/>
    </location>
</feature>
<keyword evidence="1" id="KW-0472">Membrane</keyword>
<keyword evidence="1" id="KW-0812">Transmembrane</keyword>
<feature type="transmembrane region" description="Helical" evidence="1">
    <location>
        <begin position="149"/>
        <end position="171"/>
    </location>
</feature>
<dbReference type="Proteomes" id="UP000320300">
    <property type="component" value="Unassembled WGS sequence"/>
</dbReference>
<accession>A0A521E4Q6</accession>
<keyword evidence="1" id="KW-1133">Transmembrane helix</keyword>
<sequence>MSLQSLIFHAVPFAMIPPLLLAIMLIRGSNLTIRILSIHIMISAVVECGSALLWAMKINNIFLLHLYTLEEFALLSWFYSSLISGSKWALFFRISIVVFSILSILNSIFLQAVTVNNTYARALESLICMIYALICFHKMINYPAGMPKPYVTALLLINSGIMIYFTSSSLLFTLSNYLRKPGLTDARMTLWTFHAFFCTIYYLLLFIGLWIMRKAKLHSYYLQAPSLY</sequence>
<dbReference type="AlphaFoldDB" id="A0A521E4Q6"/>
<name>A0A521E4Q6_9SPHI</name>